<evidence type="ECO:0000256" key="1">
    <source>
        <dbReference type="ARBA" id="ARBA00004651"/>
    </source>
</evidence>
<feature type="transmembrane region" description="Helical" evidence="6">
    <location>
        <begin position="104"/>
        <end position="130"/>
    </location>
</feature>
<comment type="subcellular location">
    <subcellularLocation>
        <location evidence="1">Cell membrane</location>
        <topology evidence="1">Multi-pass membrane protein</topology>
    </subcellularLocation>
</comment>
<protein>
    <recommendedName>
        <fullName evidence="7">Type II secretion system protein GspF domain-containing protein</fullName>
    </recommendedName>
</protein>
<keyword evidence="2" id="KW-1003">Cell membrane</keyword>
<evidence type="ECO:0000259" key="7">
    <source>
        <dbReference type="Pfam" id="PF00482"/>
    </source>
</evidence>
<reference evidence="8 9" key="1">
    <citation type="submission" date="2018-11" db="EMBL/GenBank/DDBJ databases">
        <title>Draft genome sequence of Cellulomonas takizawaensis strain TKZ-21.</title>
        <authorList>
            <person name="Yamamura H."/>
            <person name="Hayashi T."/>
            <person name="Hamada M."/>
            <person name="Serisawa Y."/>
            <person name="Matsuyama K."/>
            <person name="Nakagawa Y."/>
            <person name="Otoguro M."/>
            <person name="Yanagida F."/>
            <person name="Hayakawa M."/>
        </authorList>
    </citation>
    <scope>NUCLEOTIDE SEQUENCE [LARGE SCALE GENOMIC DNA]</scope>
    <source>
        <strain evidence="8 9">TKZ-21</strain>
    </source>
</reference>
<keyword evidence="9" id="KW-1185">Reference proteome</keyword>
<sequence length="140" mass="14103">MALVLALVEAALTTGSAIPTALAAVGRAIGGVTGTALERAGSALVLGASWSTAWAGAPPSVRPVRDALASAWVAGAPPVPGLRARAERLRRERHRAVRTAAARLAVHLVLPLGACFLPAFVLVGLVPIVLSLTDGLALVP</sequence>
<dbReference type="Proteomes" id="UP000288246">
    <property type="component" value="Unassembled WGS sequence"/>
</dbReference>
<keyword evidence="3 6" id="KW-0812">Transmembrane</keyword>
<comment type="caution">
    <text evidence="8">The sequence shown here is derived from an EMBL/GenBank/DDBJ whole genome shotgun (WGS) entry which is preliminary data.</text>
</comment>
<keyword evidence="5 6" id="KW-0472">Membrane</keyword>
<proteinExistence type="predicted"/>
<dbReference type="OrthoDB" id="3267562at2"/>
<keyword evidence="4 6" id="KW-1133">Transmembrane helix</keyword>
<dbReference type="RefSeq" id="WP_160142803.1">
    <property type="nucleotide sequence ID" value="NZ_BHYL01000033.1"/>
</dbReference>
<dbReference type="AlphaFoldDB" id="A0A401UW56"/>
<evidence type="ECO:0000256" key="2">
    <source>
        <dbReference type="ARBA" id="ARBA00022475"/>
    </source>
</evidence>
<dbReference type="GO" id="GO:0005886">
    <property type="term" value="C:plasma membrane"/>
    <property type="evidence" value="ECO:0007669"/>
    <property type="project" value="UniProtKB-SubCell"/>
</dbReference>
<evidence type="ECO:0000313" key="9">
    <source>
        <dbReference type="Proteomes" id="UP000288246"/>
    </source>
</evidence>
<evidence type="ECO:0000256" key="5">
    <source>
        <dbReference type="ARBA" id="ARBA00023136"/>
    </source>
</evidence>
<evidence type="ECO:0000256" key="3">
    <source>
        <dbReference type="ARBA" id="ARBA00022692"/>
    </source>
</evidence>
<organism evidence="8 9">
    <name type="scientific">Cellulomonas algicola</name>
    <dbReference type="NCBI Taxonomy" id="2071633"/>
    <lineage>
        <taxon>Bacteria</taxon>
        <taxon>Bacillati</taxon>
        <taxon>Actinomycetota</taxon>
        <taxon>Actinomycetes</taxon>
        <taxon>Micrococcales</taxon>
        <taxon>Cellulomonadaceae</taxon>
        <taxon>Cellulomonas</taxon>
    </lineage>
</organism>
<gene>
    <name evidence="8" type="ORF">CTKZ_03920</name>
</gene>
<dbReference type="InterPro" id="IPR018076">
    <property type="entry name" value="T2SS_GspF_dom"/>
</dbReference>
<dbReference type="Pfam" id="PF00482">
    <property type="entry name" value="T2SSF"/>
    <property type="match status" value="1"/>
</dbReference>
<accession>A0A401UW56</accession>
<evidence type="ECO:0000256" key="4">
    <source>
        <dbReference type="ARBA" id="ARBA00022989"/>
    </source>
</evidence>
<dbReference type="EMBL" id="BHYL01000033">
    <property type="protein sequence ID" value="GCD18830.1"/>
    <property type="molecule type" value="Genomic_DNA"/>
</dbReference>
<evidence type="ECO:0000256" key="6">
    <source>
        <dbReference type="SAM" id="Phobius"/>
    </source>
</evidence>
<name>A0A401UW56_9CELL</name>
<evidence type="ECO:0000313" key="8">
    <source>
        <dbReference type="EMBL" id="GCD18830.1"/>
    </source>
</evidence>
<feature type="domain" description="Type II secretion system protein GspF" evidence="7">
    <location>
        <begin position="11"/>
        <end position="125"/>
    </location>
</feature>